<dbReference type="InterPro" id="IPR003379">
    <property type="entry name" value="Carboxylase_cons_dom"/>
</dbReference>
<dbReference type="PANTHER" id="PTHR43778:SF2">
    <property type="entry name" value="PYRUVATE CARBOXYLASE, MITOCHONDRIAL"/>
    <property type="match status" value="1"/>
</dbReference>
<evidence type="ECO:0000313" key="3">
    <source>
        <dbReference type="EMBL" id="EQD50256.1"/>
    </source>
</evidence>
<comment type="caution">
    <text evidence="3">The sequence shown here is derived from an EMBL/GenBank/DDBJ whole genome shotgun (WGS) entry which is preliminary data.</text>
</comment>
<evidence type="ECO:0000259" key="2">
    <source>
        <dbReference type="PROSITE" id="PS50991"/>
    </source>
</evidence>
<organism evidence="3">
    <name type="scientific">mine drainage metagenome</name>
    <dbReference type="NCBI Taxonomy" id="410659"/>
    <lineage>
        <taxon>unclassified sequences</taxon>
        <taxon>metagenomes</taxon>
        <taxon>ecological metagenomes</taxon>
    </lineage>
</organism>
<evidence type="ECO:0000256" key="1">
    <source>
        <dbReference type="SAM" id="MobiDB-lite"/>
    </source>
</evidence>
<dbReference type="GO" id="GO:0006094">
    <property type="term" value="P:gluconeogenesis"/>
    <property type="evidence" value="ECO:0007669"/>
    <property type="project" value="TreeGrafter"/>
</dbReference>
<feature type="domain" description="Pyruvate carboxyltransferase" evidence="2">
    <location>
        <begin position="1"/>
        <end position="65"/>
    </location>
</feature>
<dbReference type="InterPro" id="IPR000891">
    <property type="entry name" value="PYR_CT"/>
</dbReference>
<dbReference type="GO" id="GO:0005737">
    <property type="term" value="C:cytoplasm"/>
    <property type="evidence" value="ECO:0007669"/>
    <property type="project" value="TreeGrafter"/>
</dbReference>
<gene>
    <name evidence="3" type="ORF">B2A_07369</name>
</gene>
<dbReference type="Gene3D" id="3.20.20.70">
    <property type="entry name" value="Aldolase class I"/>
    <property type="match status" value="1"/>
</dbReference>
<feature type="region of interest" description="Disordered" evidence="1">
    <location>
        <begin position="265"/>
        <end position="295"/>
    </location>
</feature>
<protein>
    <submittedName>
        <fullName evidence="3">Pyruvate carboxylase subunit B (Pyruvic carboxylase B)</fullName>
    </submittedName>
</protein>
<dbReference type="AlphaFoldDB" id="T0ZPI6"/>
<dbReference type="PROSITE" id="PS50991">
    <property type="entry name" value="PYR_CT"/>
    <property type="match status" value="1"/>
</dbReference>
<dbReference type="SUPFAM" id="SSF89000">
    <property type="entry name" value="post-HMGL domain-like"/>
    <property type="match status" value="1"/>
</dbReference>
<dbReference type="SUPFAM" id="SSF51569">
    <property type="entry name" value="Aldolase"/>
    <property type="match status" value="1"/>
</dbReference>
<dbReference type="InterPro" id="IPR055268">
    <property type="entry name" value="PCB-like"/>
</dbReference>
<sequence length="314" mass="33401">MVVHMHSASGFSTLTALAVAEAGATAIDSALSPFAGGASQPPTETLVGALRGTERATGLDLPLLSDLAEHFHKVLDHYRPLLNLRALQTDPGILLHQVPGGMFSNLLSQLTEQEATGRLAEVLEEIPRVRADLGYPPLVTPTSQIVGIQAVMNVLAGGRYRQVTKEVRDYVRGLYGTPPGPLDPALRARILAETPGIHGRPADSLEPELAQAIAGVRALVPSADTAEALSYGLFPEVYRRYRASRDAGIDDTVLTTAALGILGALRRPSSPPPGRALAPAPDGDGGPLPWAFAGRSQLQNQRRWLDAGRRRARH</sequence>
<dbReference type="InterPro" id="IPR013785">
    <property type="entry name" value="Aldolase_TIM"/>
</dbReference>
<dbReference type="Pfam" id="PF02436">
    <property type="entry name" value="PYC_OADA"/>
    <property type="match status" value="1"/>
</dbReference>
<keyword evidence="3" id="KW-0670">Pyruvate</keyword>
<dbReference type="PANTHER" id="PTHR43778">
    <property type="entry name" value="PYRUVATE CARBOXYLASE"/>
    <property type="match status" value="1"/>
</dbReference>
<accession>T0ZPI6</accession>
<reference evidence="3" key="1">
    <citation type="submission" date="2013-08" db="EMBL/GenBank/DDBJ databases">
        <authorList>
            <person name="Mendez C."/>
            <person name="Richter M."/>
            <person name="Ferrer M."/>
            <person name="Sanchez J."/>
        </authorList>
    </citation>
    <scope>NUCLEOTIDE SEQUENCE</scope>
</reference>
<reference evidence="3" key="2">
    <citation type="journal article" date="2014" name="ISME J.">
        <title>Microbial stratification in low pH oxic and suboxic macroscopic growths along an acid mine drainage.</title>
        <authorList>
            <person name="Mendez-Garcia C."/>
            <person name="Mesa V."/>
            <person name="Sprenger R.R."/>
            <person name="Richter M."/>
            <person name="Diez M.S."/>
            <person name="Solano J."/>
            <person name="Bargiela R."/>
            <person name="Golyshina O.V."/>
            <person name="Manteca A."/>
            <person name="Ramos J.L."/>
            <person name="Gallego J.R."/>
            <person name="Llorente I."/>
            <person name="Martins Dos Santos V.A."/>
            <person name="Jensen O.N."/>
            <person name="Pelaez A.I."/>
            <person name="Sanchez J."/>
            <person name="Ferrer M."/>
        </authorList>
    </citation>
    <scope>NUCLEOTIDE SEQUENCE</scope>
</reference>
<dbReference type="GO" id="GO:0004736">
    <property type="term" value="F:pyruvate carboxylase activity"/>
    <property type="evidence" value="ECO:0007669"/>
    <property type="project" value="TreeGrafter"/>
</dbReference>
<name>T0ZPI6_9ZZZZ</name>
<dbReference type="EMBL" id="AUZZ01005271">
    <property type="protein sequence ID" value="EQD50256.1"/>
    <property type="molecule type" value="Genomic_DNA"/>
</dbReference>
<proteinExistence type="predicted"/>